<feature type="domain" description="C2H2-type" evidence="14">
    <location>
        <begin position="714"/>
        <end position="741"/>
    </location>
</feature>
<evidence type="ECO:0008006" key="18">
    <source>
        <dbReference type="Google" id="ProtNLM"/>
    </source>
</evidence>
<sequence length="1404" mass="151515">MTFVDGREVQVLTCKGYDATKTNFRGKVAVLKCLKNVNWCDDCQQSNAGECNSHGALHIVPDSPVLSRARQSLPTVLEFRQSGDKTQGLSVFSKEFIKHRTRFGPLQAPRKKGHAYRSSSNIARSTTAGRLEFCLFKGGRAANRVPVICLNTALGNEDSCNWMVLVAPARDHHQQNLVAFQYNAAIYFVTTKDIAPGEELRVWYAKEYAAIMGTRPLAKPSDVPAKLEEENLPPGRQLRPRICPHCRQQRSSCRCVSPALQAGQAARPSKNGAKQQVGRSRKAGKKVPNQRHKVALPTTRDIHAAGNAVTRSSSPSQSASGGSAVSLTASKIANDAPVEGMTFTESRTSVPQHPRASSSVEGTQTVEVTVSEPPRISVPLVSESILDPPLHHATGATSATTGTSVSKSISHVLPQSALSSGLRSVASRKQYCSQSGSLDESSCIREGENPSATYTRHVVGPSLSTLSTGSDTSDEQPSLPISSEVHTRKSQLSPGSALVSSSDVNSAVEKLDKMNVGVDSVSAVENLRTLCVIRDAVPRPKSTPTVERLATPSSSRSAFMFLRSSLRPRTLRLSLRSKLESGLDDSPKLGETWKRLHEQGGIQNEEEKAKTKKDLKNDENIQRQKETSVRESSQEKRAEVSSGRDSTMEIGSGPQEIRKGEGFTCPVCLMMCSSVMKLSQHVESHSSTSGSSLVTSGIVSTNPGGGNGKKKGSHVCHICSKAFVSVVKLSQHIEFHMSSSPKLEELEMLPVITGIRGGGGKRRSGHTCRVCSKVFVSPGRLSNHMYAAHPGLSGSSSSVGEMAAPGVSAVASVSGVKKKGNHVCPVCSKVFGSPGKLSQHMYSHTGERPFVCSECGKAFSSKFKLVRHALIHSSDSERRYRCNACDRSFHRKDHLQNHAKVHSVVRARWRCDRCGREYGSPLSHRRHLALHAAQDDGALDCGVCGRHFSTTPDILHHLKVHTGSRTVKSPADRKFRCDHCERRFFTRKDVRRHLVVHTGKRDFLCQFCPQRFGRKDHLVRHIKKSHHQGSVPATSRGARGGRRHKVIVPPVAAPKSVITSSTSTVSSETRAVEQLQTHASLYGPTSGVEGRIEDVILLPRSPPSYIESKVEETESLPPASLLDDPSLIRRQIVGTGSPLKISGIETMLQSPSPGYVSAEVAGGPGATDVIPKSEEAALLPAVPALDQPTGTALGLVYGHPPPPPYPSGDLQSQTYKVFDENRGGMIKLEPPSSSRVGDLTHLLSLIPSTSQSSVLSETLSGVEQDSLLMAAQHIRTEEDIQRLLTGGAEQTQLLTSEEQSLSSQLLHLMATAASSVEGLDLPSEVPPTGASSAAATTPAESDVMASLLASPSGGRTVVASTATTPLPRFTQAFQSQQQQQQQHHHPQQQSLQQQLPSQQQQEQR</sequence>
<keyword evidence="3" id="KW-0479">Metal-binding</keyword>
<keyword evidence="10" id="KW-0804">Transcription</keyword>
<evidence type="ECO:0000256" key="9">
    <source>
        <dbReference type="ARBA" id="ARBA00023159"/>
    </source>
</evidence>
<dbReference type="Pfam" id="PF13894">
    <property type="entry name" value="zf-C2H2_4"/>
    <property type="match status" value="1"/>
</dbReference>
<dbReference type="GO" id="GO:0008270">
    <property type="term" value="F:zinc ion binding"/>
    <property type="evidence" value="ECO:0007669"/>
    <property type="project" value="UniProtKB-KW"/>
</dbReference>
<dbReference type="GO" id="GO:0010557">
    <property type="term" value="P:positive regulation of macromolecule biosynthetic process"/>
    <property type="evidence" value="ECO:0007669"/>
    <property type="project" value="UniProtKB-ARBA"/>
</dbReference>
<dbReference type="GO" id="GO:0005634">
    <property type="term" value="C:nucleus"/>
    <property type="evidence" value="ECO:0007669"/>
    <property type="project" value="UniProtKB-SubCell"/>
</dbReference>
<evidence type="ECO:0000256" key="7">
    <source>
        <dbReference type="ARBA" id="ARBA00023015"/>
    </source>
</evidence>
<feature type="domain" description="C2H2-type" evidence="14">
    <location>
        <begin position="909"/>
        <end position="936"/>
    </location>
</feature>
<keyword evidence="11" id="KW-0539">Nucleus</keyword>
<protein>
    <recommendedName>
        <fullName evidence="18">PR domain zinc finger protein 10</fullName>
    </recommendedName>
</protein>
<feature type="compositionally biased region" description="Low complexity" evidence="13">
    <location>
        <begin position="312"/>
        <end position="325"/>
    </location>
</feature>
<dbReference type="InterPro" id="IPR001214">
    <property type="entry name" value="SET_dom"/>
</dbReference>
<dbReference type="InterPro" id="IPR046341">
    <property type="entry name" value="SET_dom_sf"/>
</dbReference>
<dbReference type="InParanoid" id="A0A6L2PKJ5"/>
<dbReference type="FunFam" id="3.30.160.60:FF:000256">
    <property type="entry name" value="PLAG1 like zinc finger 2"/>
    <property type="match status" value="1"/>
</dbReference>
<evidence type="ECO:0000313" key="17">
    <source>
        <dbReference type="Proteomes" id="UP000502823"/>
    </source>
</evidence>
<dbReference type="InterPro" id="IPR013087">
    <property type="entry name" value="Znf_C2H2_type"/>
</dbReference>
<dbReference type="FunFam" id="3.30.160.60:FF:000100">
    <property type="entry name" value="Zinc finger 45-like"/>
    <property type="match status" value="1"/>
</dbReference>
<dbReference type="EMBL" id="BLKM01010564">
    <property type="protein sequence ID" value="GFG30617.1"/>
    <property type="molecule type" value="Genomic_DNA"/>
</dbReference>
<keyword evidence="5 12" id="KW-0863">Zinc-finger</keyword>
<feature type="compositionally biased region" description="Basic and acidic residues" evidence="13">
    <location>
        <begin position="605"/>
        <end position="639"/>
    </location>
</feature>
<evidence type="ECO:0000256" key="6">
    <source>
        <dbReference type="ARBA" id="ARBA00022833"/>
    </source>
</evidence>
<evidence type="ECO:0000256" key="13">
    <source>
        <dbReference type="SAM" id="MobiDB-lite"/>
    </source>
</evidence>
<evidence type="ECO:0000259" key="15">
    <source>
        <dbReference type="PROSITE" id="PS50280"/>
    </source>
</evidence>
<evidence type="ECO:0000256" key="4">
    <source>
        <dbReference type="ARBA" id="ARBA00022737"/>
    </source>
</evidence>
<feature type="region of interest" description="Disordered" evidence="13">
    <location>
        <begin position="436"/>
        <end position="501"/>
    </location>
</feature>
<dbReference type="Gene3D" id="3.30.160.60">
    <property type="entry name" value="Classic Zinc Finger"/>
    <property type="match status" value="6"/>
</dbReference>
<dbReference type="Gene3D" id="2.170.270.10">
    <property type="entry name" value="SET domain"/>
    <property type="match status" value="1"/>
</dbReference>
<keyword evidence="9" id="KW-0010">Activator</keyword>
<reference evidence="17" key="1">
    <citation type="submission" date="2020-01" db="EMBL/GenBank/DDBJ databases">
        <title>Draft genome sequence of the Termite Coptotermes fromosanus.</title>
        <authorList>
            <person name="Itakura S."/>
            <person name="Yosikawa Y."/>
            <person name="Umezawa K."/>
        </authorList>
    </citation>
    <scope>NUCLEOTIDE SEQUENCE [LARGE SCALE GENOMIC DNA]</scope>
</reference>
<dbReference type="InterPro" id="IPR036236">
    <property type="entry name" value="Znf_C2H2_sf"/>
</dbReference>
<evidence type="ECO:0000256" key="2">
    <source>
        <dbReference type="ARBA" id="ARBA00006991"/>
    </source>
</evidence>
<evidence type="ECO:0000256" key="8">
    <source>
        <dbReference type="ARBA" id="ARBA00023125"/>
    </source>
</evidence>
<dbReference type="GO" id="GO:0010468">
    <property type="term" value="P:regulation of gene expression"/>
    <property type="evidence" value="ECO:0007669"/>
    <property type="project" value="UniProtKB-ARBA"/>
</dbReference>
<keyword evidence="6" id="KW-0862">Zinc</keyword>
<keyword evidence="8" id="KW-0238">DNA-binding</keyword>
<dbReference type="GO" id="GO:0008757">
    <property type="term" value="F:S-adenosylmethionine-dependent methyltransferase activity"/>
    <property type="evidence" value="ECO:0007669"/>
    <property type="project" value="UniProtKB-ARBA"/>
</dbReference>
<dbReference type="OrthoDB" id="3533395at2759"/>
<dbReference type="FunFam" id="3.30.160.60:FF:000295">
    <property type="entry name" value="zinc finger protein 19"/>
    <property type="match status" value="1"/>
</dbReference>
<feature type="region of interest" description="Disordered" evidence="13">
    <location>
        <begin position="1368"/>
        <end position="1404"/>
    </location>
</feature>
<feature type="domain" description="SET" evidence="15">
    <location>
        <begin position="75"/>
        <end position="205"/>
    </location>
</feature>
<dbReference type="GO" id="GO:0003677">
    <property type="term" value="F:DNA binding"/>
    <property type="evidence" value="ECO:0007669"/>
    <property type="project" value="UniProtKB-KW"/>
</dbReference>
<feature type="region of interest" description="Disordered" evidence="13">
    <location>
        <begin position="344"/>
        <end position="374"/>
    </location>
</feature>
<dbReference type="SUPFAM" id="SSF57667">
    <property type="entry name" value="beta-beta-alpha zinc fingers"/>
    <property type="match status" value="4"/>
</dbReference>
<evidence type="ECO:0000256" key="12">
    <source>
        <dbReference type="PROSITE-ProRule" id="PRU00042"/>
    </source>
</evidence>
<keyword evidence="17" id="KW-1185">Reference proteome</keyword>
<feature type="domain" description="C2H2-type" evidence="14">
    <location>
        <begin position="1003"/>
        <end position="1032"/>
    </location>
</feature>
<accession>A0A6L2PKJ5</accession>
<proteinExistence type="inferred from homology"/>
<organism evidence="16 17">
    <name type="scientific">Coptotermes formosanus</name>
    <name type="common">Formosan subterranean termite</name>
    <dbReference type="NCBI Taxonomy" id="36987"/>
    <lineage>
        <taxon>Eukaryota</taxon>
        <taxon>Metazoa</taxon>
        <taxon>Ecdysozoa</taxon>
        <taxon>Arthropoda</taxon>
        <taxon>Hexapoda</taxon>
        <taxon>Insecta</taxon>
        <taxon>Pterygota</taxon>
        <taxon>Neoptera</taxon>
        <taxon>Polyneoptera</taxon>
        <taxon>Dictyoptera</taxon>
        <taxon>Blattodea</taxon>
        <taxon>Blattoidea</taxon>
        <taxon>Termitoidae</taxon>
        <taxon>Rhinotermitidae</taxon>
        <taxon>Coptotermes</taxon>
    </lineage>
</organism>
<feature type="region of interest" description="Disordered" evidence="13">
    <location>
        <begin position="262"/>
        <end position="325"/>
    </location>
</feature>
<evidence type="ECO:0000256" key="11">
    <source>
        <dbReference type="ARBA" id="ARBA00023242"/>
    </source>
</evidence>
<feature type="domain" description="C2H2-type" evidence="14">
    <location>
        <begin position="975"/>
        <end position="1002"/>
    </location>
</feature>
<evidence type="ECO:0000259" key="14">
    <source>
        <dbReference type="PROSITE" id="PS50157"/>
    </source>
</evidence>
<dbReference type="SMART" id="SM00355">
    <property type="entry name" value="ZnF_C2H2"/>
    <property type="match status" value="10"/>
</dbReference>
<feature type="domain" description="C2H2-type" evidence="14">
    <location>
        <begin position="850"/>
        <end position="877"/>
    </location>
</feature>
<evidence type="ECO:0000256" key="1">
    <source>
        <dbReference type="ARBA" id="ARBA00004123"/>
    </source>
</evidence>
<evidence type="ECO:0000256" key="3">
    <source>
        <dbReference type="ARBA" id="ARBA00022723"/>
    </source>
</evidence>
<dbReference type="PANTHER" id="PTHR24379">
    <property type="entry name" value="KRAB AND ZINC FINGER DOMAIN-CONTAINING"/>
    <property type="match status" value="1"/>
</dbReference>
<dbReference type="FunFam" id="3.30.160.60:FF:000231">
    <property type="entry name" value="PLAG1 like zinc finger 2"/>
    <property type="match status" value="1"/>
</dbReference>
<dbReference type="GO" id="GO:0008276">
    <property type="term" value="F:protein methyltransferase activity"/>
    <property type="evidence" value="ECO:0007669"/>
    <property type="project" value="UniProtKB-ARBA"/>
</dbReference>
<evidence type="ECO:0000313" key="16">
    <source>
        <dbReference type="EMBL" id="GFG30617.1"/>
    </source>
</evidence>
<comment type="subcellular location">
    <subcellularLocation>
        <location evidence="1">Nucleus</location>
    </subcellularLocation>
</comment>
<dbReference type="PANTHER" id="PTHR24379:SF121">
    <property type="entry name" value="C2H2-TYPE DOMAIN-CONTAINING PROTEIN"/>
    <property type="match status" value="1"/>
</dbReference>
<dbReference type="PROSITE" id="PS50280">
    <property type="entry name" value="SET"/>
    <property type="match status" value="1"/>
</dbReference>
<keyword evidence="4" id="KW-0677">Repeat</keyword>
<feature type="compositionally biased region" description="Low complexity" evidence="13">
    <location>
        <begin position="462"/>
        <end position="471"/>
    </location>
</feature>
<gene>
    <name evidence="16" type="ORF">Cfor_10522</name>
</gene>
<comment type="similarity">
    <text evidence="2">Belongs to the krueppel C2H2-type zinc-finger protein family.</text>
</comment>
<feature type="domain" description="C2H2-type" evidence="14">
    <location>
        <begin position="822"/>
        <end position="849"/>
    </location>
</feature>
<feature type="domain" description="C2H2-type" evidence="14">
    <location>
        <begin position="939"/>
        <end position="966"/>
    </location>
</feature>
<dbReference type="GO" id="GO:0008170">
    <property type="term" value="F:N-methyltransferase activity"/>
    <property type="evidence" value="ECO:0007669"/>
    <property type="project" value="UniProtKB-ARBA"/>
</dbReference>
<name>A0A6L2PKJ5_COPFO</name>
<keyword evidence="7" id="KW-0805">Transcription regulation</keyword>
<feature type="compositionally biased region" description="Low complexity" evidence="13">
    <location>
        <begin position="1374"/>
        <end position="1404"/>
    </location>
</feature>
<feature type="domain" description="C2H2-type" evidence="14">
    <location>
        <begin position="766"/>
        <end position="794"/>
    </location>
</feature>
<feature type="region of interest" description="Disordered" evidence="13">
    <location>
        <begin position="597"/>
        <end position="655"/>
    </location>
</feature>
<dbReference type="PROSITE" id="PS00028">
    <property type="entry name" value="ZINC_FINGER_C2H2_1"/>
    <property type="match status" value="10"/>
</dbReference>
<evidence type="ECO:0000256" key="5">
    <source>
        <dbReference type="ARBA" id="ARBA00022771"/>
    </source>
</evidence>
<feature type="compositionally biased region" description="Basic residues" evidence="13">
    <location>
        <begin position="279"/>
        <end position="294"/>
    </location>
</feature>
<feature type="compositionally biased region" description="Polar residues" evidence="13">
    <location>
        <begin position="344"/>
        <end position="368"/>
    </location>
</feature>
<feature type="compositionally biased region" description="Polar residues" evidence="13">
    <location>
        <begin position="490"/>
        <end position="501"/>
    </location>
</feature>
<dbReference type="PROSITE" id="PS50157">
    <property type="entry name" value="ZINC_FINGER_C2H2_2"/>
    <property type="match status" value="9"/>
</dbReference>
<dbReference type="Proteomes" id="UP000502823">
    <property type="component" value="Unassembled WGS sequence"/>
</dbReference>
<dbReference type="Pfam" id="PF21549">
    <property type="entry name" value="PRDM2_PR"/>
    <property type="match status" value="1"/>
</dbReference>
<evidence type="ECO:0000256" key="10">
    <source>
        <dbReference type="ARBA" id="ARBA00023163"/>
    </source>
</evidence>
<comment type="caution">
    <text evidence="16">The sequence shown here is derived from an EMBL/GenBank/DDBJ whole genome shotgun (WGS) entry which is preliminary data.</text>
</comment>
<dbReference type="Pfam" id="PF00096">
    <property type="entry name" value="zf-C2H2"/>
    <property type="match status" value="2"/>
</dbReference>
<feature type="domain" description="C2H2-type" evidence="14">
    <location>
        <begin position="880"/>
        <end position="907"/>
    </location>
</feature>